<evidence type="ECO:0000313" key="9">
    <source>
        <dbReference type="EMBL" id="CEM10025.1"/>
    </source>
</evidence>
<gene>
    <name evidence="9" type="ORF">Cvel_16058</name>
</gene>
<feature type="region of interest" description="Disordered" evidence="6">
    <location>
        <begin position="1"/>
        <end position="28"/>
    </location>
</feature>
<protein>
    <submittedName>
        <fullName evidence="9">Uncharacterized protein</fullName>
    </submittedName>
</protein>
<evidence type="ECO:0000256" key="6">
    <source>
        <dbReference type="SAM" id="MobiDB-lite"/>
    </source>
</evidence>
<keyword evidence="4" id="KW-0347">Helicase</keyword>
<dbReference type="InterPro" id="IPR047187">
    <property type="entry name" value="SF1_C_Upf1"/>
</dbReference>
<dbReference type="PANTHER" id="PTHR43788">
    <property type="entry name" value="DNA2/NAM7 HELICASE FAMILY MEMBER"/>
    <property type="match status" value="1"/>
</dbReference>
<dbReference type="CDD" id="cd18808">
    <property type="entry name" value="SF1_C_Upf1"/>
    <property type="match status" value="1"/>
</dbReference>
<dbReference type="InterPro" id="IPR041679">
    <property type="entry name" value="DNA2/NAM7-like_C"/>
</dbReference>
<sequence>MIFAHRRSGRDQRAVRAPRPPPRSSSGVSEVYEKVDTLLGYPEGVDVPELPPCSPPEEYLKSVILLFRQEVRAAVEAAFDFEDSKPGFMSRSMYQNQIEIRVSSAMLLENSFEVTKPHFHQQCALRKLADLQHHICVIGNRLFVVRLNKDKSALRFIEGGFLEELNLPCDPEEALGDSFPIQKVSAYSLGYFGSQRADAIGLVKLQANPHGQSTLLRSLADPTVRCEASLMPFLDTSGDAAAEAVPLNSTQKEAVRGLKYEIEAIQGPPRTGKSTTIYHTIKGQVPLTQVALVTSVQNKAIDSCAAKLQKTVDSVPFFVFGQAENIGETAKRWTLQAQMESEDGSLRTLNGRLGVAVMDEAGLTPEYKVPALLQLGIKTIVAIGDQQQLQPFSQRTVINEESSVGTGFFQRVVAALQAAGQPLPMLTRQYRMHPKIASVVSSSFYGGRLETDEDTALNRSLATMGEPAIEWLTYTGCKEEFSQRRSKQNSHEVMMVRDLLEKNKAAWRSKSKMVITFYRGQHFQLEKSLRDLVKQSRGGDAAEGELRVVTVDSSQGAEADVVILSCVRSNKKGKIGFLSNPHRLCVADSRAKERLLIVGDAETVCNKDEIFSRLREAAHVVE</sequence>
<reference evidence="9" key="1">
    <citation type="submission" date="2014-11" db="EMBL/GenBank/DDBJ databases">
        <authorList>
            <person name="Otto D Thomas"/>
            <person name="Naeem Raeece"/>
        </authorList>
    </citation>
    <scope>NUCLEOTIDE SEQUENCE</scope>
</reference>
<dbReference type="InterPro" id="IPR027417">
    <property type="entry name" value="P-loop_NTPase"/>
</dbReference>
<keyword evidence="2" id="KW-0547">Nucleotide-binding</keyword>
<evidence type="ECO:0000256" key="1">
    <source>
        <dbReference type="ARBA" id="ARBA00007913"/>
    </source>
</evidence>
<feature type="domain" description="DNA2/NAM7 helicase-like C-terminal" evidence="8">
    <location>
        <begin position="411"/>
        <end position="601"/>
    </location>
</feature>
<accession>A0A0G4FAV1</accession>
<proteinExistence type="inferred from homology"/>
<keyword evidence="5" id="KW-0067">ATP-binding</keyword>
<dbReference type="SUPFAM" id="SSF52540">
    <property type="entry name" value="P-loop containing nucleoside triphosphate hydrolases"/>
    <property type="match status" value="1"/>
</dbReference>
<dbReference type="GO" id="GO:0005524">
    <property type="term" value="F:ATP binding"/>
    <property type="evidence" value="ECO:0007669"/>
    <property type="project" value="UniProtKB-KW"/>
</dbReference>
<dbReference type="InterPro" id="IPR050534">
    <property type="entry name" value="Coronavir_polyprotein_1ab"/>
</dbReference>
<dbReference type="InterPro" id="IPR041677">
    <property type="entry name" value="DNA2/NAM7_AAA_11"/>
</dbReference>
<dbReference type="GO" id="GO:0043139">
    <property type="term" value="F:5'-3' DNA helicase activity"/>
    <property type="evidence" value="ECO:0007669"/>
    <property type="project" value="TreeGrafter"/>
</dbReference>
<dbReference type="AlphaFoldDB" id="A0A0G4FAV1"/>
<evidence type="ECO:0000256" key="3">
    <source>
        <dbReference type="ARBA" id="ARBA00022801"/>
    </source>
</evidence>
<keyword evidence="3" id="KW-0378">Hydrolase</keyword>
<dbReference type="PhylomeDB" id="A0A0G4FAV1"/>
<dbReference type="Pfam" id="PF13086">
    <property type="entry name" value="AAA_11"/>
    <property type="match status" value="1"/>
</dbReference>
<dbReference type="EMBL" id="CDMZ01000244">
    <property type="protein sequence ID" value="CEM10025.1"/>
    <property type="molecule type" value="Genomic_DNA"/>
</dbReference>
<feature type="domain" description="DNA2/NAM7 helicase helicase" evidence="7">
    <location>
        <begin position="247"/>
        <end position="342"/>
    </location>
</feature>
<organism evidence="9">
    <name type="scientific">Chromera velia CCMP2878</name>
    <dbReference type="NCBI Taxonomy" id="1169474"/>
    <lineage>
        <taxon>Eukaryota</taxon>
        <taxon>Sar</taxon>
        <taxon>Alveolata</taxon>
        <taxon>Colpodellida</taxon>
        <taxon>Chromeraceae</taxon>
        <taxon>Chromera</taxon>
    </lineage>
</organism>
<comment type="similarity">
    <text evidence="1">Belongs to the DNA2/NAM7 helicase family.</text>
</comment>
<dbReference type="Pfam" id="PF13087">
    <property type="entry name" value="AAA_12"/>
    <property type="match status" value="1"/>
</dbReference>
<evidence type="ECO:0000259" key="8">
    <source>
        <dbReference type="Pfam" id="PF13087"/>
    </source>
</evidence>
<dbReference type="GO" id="GO:0016787">
    <property type="term" value="F:hydrolase activity"/>
    <property type="evidence" value="ECO:0007669"/>
    <property type="project" value="UniProtKB-KW"/>
</dbReference>
<dbReference type="PANTHER" id="PTHR43788:SF16">
    <property type="entry name" value="HELICASE WITH ZINC FINGER 2"/>
    <property type="match status" value="1"/>
</dbReference>
<name>A0A0G4FAV1_9ALVE</name>
<dbReference type="Gene3D" id="3.40.50.300">
    <property type="entry name" value="P-loop containing nucleotide triphosphate hydrolases"/>
    <property type="match status" value="2"/>
</dbReference>
<dbReference type="VEuPathDB" id="CryptoDB:Cvel_16058"/>
<evidence type="ECO:0000259" key="7">
    <source>
        <dbReference type="Pfam" id="PF13086"/>
    </source>
</evidence>
<evidence type="ECO:0000256" key="2">
    <source>
        <dbReference type="ARBA" id="ARBA00022741"/>
    </source>
</evidence>
<evidence type="ECO:0000256" key="5">
    <source>
        <dbReference type="ARBA" id="ARBA00022840"/>
    </source>
</evidence>
<evidence type="ECO:0000256" key="4">
    <source>
        <dbReference type="ARBA" id="ARBA00022806"/>
    </source>
</evidence>